<dbReference type="OrthoDB" id="522106at2759"/>
<proteinExistence type="predicted"/>
<accession>A0A7J6KJV6</accession>
<dbReference type="EMBL" id="JAAPAO010002509">
    <property type="protein sequence ID" value="KAF4647585.1"/>
    <property type="molecule type" value="Genomic_DNA"/>
</dbReference>
<reference evidence="1 2" key="1">
    <citation type="submission" date="2020-04" db="EMBL/GenBank/DDBJ databases">
        <title>Perkinsus chesapeaki whole genome sequence.</title>
        <authorList>
            <person name="Bogema D.R."/>
        </authorList>
    </citation>
    <scope>NUCLEOTIDE SEQUENCE [LARGE SCALE GENOMIC DNA]</scope>
    <source>
        <strain evidence="1">ATCC PRA-425</strain>
    </source>
</reference>
<feature type="non-terminal residue" evidence="1">
    <location>
        <position position="1"/>
    </location>
</feature>
<feature type="non-terminal residue" evidence="1">
    <location>
        <position position="128"/>
    </location>
</feature>
<comment type="caution">
    <text evidence="1">The sequence shown here is derived from an EMBL/GenBank/DDBJ whole genome shotgun (WGS) entry which is preliminary data.</text>
</comment>
<gene>
    <name evidence="1" type="ORF">FOL47_004419</name>
</gene>
<evidence type="ECO:0008006" key="3">
    <source>
        <dbReference type="Google" id="ProtNLM"/>
    </source>
</evidence>
<protein>
    <recommendedName>
        <fullName evidence="3">Adenylate kinase</fullName>
    </recommendedName>
</protein>
<name>A0A7J6KJV6_PERCH</name>
<dbReference type="AlphaFoldDB" id="A0A7J6KJV6"/>
<sequence>PHTDVAGLCDSLIARKKSADSTGEIIHIKCSEVCSDAGLADDDGQDADLKISEAMAAAVEAQEAKHTAWVISGFPSTRAQARLMLTKWAVVPDRVLILRKDDGDVSDGENDEASRLYHESITAVKEVL</sequence>
<organism evidence="1 2">
    <name type="scientific">Perkinsus chesapeaki</name>
    <name type="common">Clam parasite</name>
    <name type="synonym">Perkinsus andrewsi</name>
    <dbReference type="NCBI Taxonomy" id="330153"/>
    <lineage>
        <taxon>Eukaryota</taxon>
        <taxon>Sar</taxon>
        <taxon>Alveolata</taxon>
        <taxon>Perkinsozoa</taxon>
        <taxon>Perkinsea</taxon>
        <taxon>Perkinsida</taxon>
        <taxon>Perkinsidae</taxon>
        <taxon>Perkinsus</taxon>
    </lineage>
</organism>
<evidence type="ECO:0000313" key="2">
    <source>
        <dbReference type="Proteomes" id="UP000591131"/>
    </source>
</evidence>
<dbReference type="Gene3D" id="3.40.50.300">
    <property type="entry name" value="P-loop containing nucleotide triphosphate hydrolases"/>
    <property type="match status" value="1"/>
</dbReference>
<dbReference type="Proteomes" id="UP000591131">
    <property type="component" value="Unassembled WGS sequence"/>
</dbReference>
<evidence type="ECO:0000313" key="1">
    <source>
        <dbReference type="EMBL" id="KAF4647585.1"/>
    </source>
</evidence>
<dbReference type="InterPro" id="IPR027417">
    <property type="entry name" value="P-loop_NTPase"/>
</dbReference>
<keyword evidence="2" id="KW-1185">Reference proteome</keyword>